<dbReference type="AlphaFoldDB" id="X1AH77"/>
<dbReference type="EMBL" id="BART01015192">
    <property type="protein sequence ID" value="GAG81334.1"/>
    <property type="molecule type" value="Genomic_DNA"/>
</dbReference>
<reference evidence="1" key="1">
    <citation type="journal article" date="2014" name="Front. Microbiol.">
        <title>High frequency of phylogenetically diverse reductive dehalogenase-homologous genes in deep subseafloor sedimentary metagenomes.</title>
        <authorList>
            <person name="Kawai M."/>
            <person name="Futagami T."/>
            <person name="Toyoda A."/>
            <person name="Takaki Y."/>
            <person name="Nishi S."/>
            <person name="Hori S."/>
            <person name="Arai W."/>
            <person name="Tsubouchi T."/>
            <person name="Morono Y."/>
            <person name="Uchiyama I."/>
            <person name="Ito T."/>
            <person name="Fujiyama A."/>
            <person name="Inagaki F."/>
            <person name="Takami H."/>
        </authorList>
    </citation>
    <scope>NUCLEOTIDE SEQUENCE</scope>
    <source>
        <strain evidence="1">Expedition CK06-06</strain>
    </source>
</reference>
<evidence type="ECO:0000313" key="1">
    <source>
        <dbReference type="EMBL" id="GAG81334.1"/>
    </source>
</evidence>
<accession>X1AH77</accession>
<protein>
    <submittedName>
        <fullName evidence="1">Uncharacterized protein</fullName>
    </submittedName>
</protein>
<comment type="caution">
    <text evidence="1">The sequence shown here is derived from an EMBL/GenBank/DDBJ whole genome shotgun (WGS) entry which is preliminary data.</text>
</comment>
<organism evidence="1">
    <name type="scientific">marine sediment metagenome</name>
    <dbReference type="NCBI Taxonomy" id="412755"/>
    <lineage>
        <taxon>unclassified sequences</taxon>
        <taxon>metagenomes</taxon>
        <taxon>ecological metagenomes</taxon>
    </lineage>
</organism>
<proteinExistence type="predicted"/>
<gene>
    <name evidence="1" type="ORF">S01H4_29575</name>
</gene>
<name>X1AH77_9ZZZZ</name>
<sequence>MSITSEQREILDLTTTQEGIPFYCDRGLPPSLVGELASKVYKVTSYKRWSVSTAKFRVLDHHTEEDVDTNVYTIDNKRENCITKIYEFEHGKGTFEDVLGYRLVHKDMKDDSESFFCNVFCNGGHPMIECNEFSFGNTDGSTEWEETDLHPVDDISRRIVEFGIFQRH</sequence>